<dbReference type="Proteomes" id="UP000887565">
    <property type="component" value="Unplaced"/>
</dbReference>
<dbReference type="WBParaSite" id="nRc.2.0.1.t13105-RA">
    <property type="protein sequence ID" value="nRc.2.0.1.t13105-RA"/>
    <property type="gene ID" value="nRc.2.0.1.g13105"/>
</dbReference>
<reference evidence="2" key="1">
    <citation type="submission" date="2022-11" db="UniProtKB">
        <authorList>
            <consortium name="WormBaseParasite"/>
        </authorList>
    </citation>
    <scope>IDENTIFICATION</scope>
</reference>
<name>A0A915IG53_ROMCU</name>
<evidence type="ECO:0000313" key="2">
    <source>
        <dbReference type="WBParaSite" id="nRc.2.0.1.t13105-RA"/>
    </source>
</evidence>
<sequence>MLAPYCCPFCNREVDMQINDGYILVVIVSSSSKISWPLQTFAKGKRKFKEVSRSAFTKINDITYCKLNQLAGIREKPISNSILILSKQQMLQVCIMLINMYIIFKRNYLLILDTRGSKVKGNRNIIEEDEKNFTTRRSIDLMVPKSNLTAEPHLPNRKETFDYEVVDLGASTAEIDTKVNA</sequence>
<evidence type="ECO:0000313" key="1">
    <source>
        <dbReference type="Proteomes" id="UP000887565"/>
    </source>
</evidence>
<accession>A0A915IG53</accession>
<proteinExistence type="predicted"/>
<keyword evidence="1" id="KW-1185">Reference proteome</keyword>
<dbReference type="AlphaFoldDB" id="A0A915IG53"/>
<protein>
    <submittedName>
        <fullName evidence="2">Uncharacterized protein</fullName>
    </submittedName>
</protein>
<organism evidence="1 2">
    <name type="scientific">Romanomermis culicivorax</name>
    <name type="common">Nematode worm</name>
    <dbReference type="NCBI Taxonomy" id="13658"/>
    <lineage>
        <taxon>Eukaryota</taxon>
        <taxon>Metazoa</taxon>
        <taxon>Ecdysozoa</taxon>
        <taxon>Nematoda</taxon>
        <taxon>Enoplea</taxon>
        <taxon>Dorylaimia</taxon>
        <taxon>Mermithida</taxon>
        <taxon>Mermithoidea</taxon>
        <taxon>Mermithidae</taxon>
        <taxon>Romanomermis</taxon>
    </lineage>
</organism>